<dbReference type="Proteomes" id="UP000748756">
    <property type="component" value="Unassembled WGS sequence"/>
</dbReference>
<dbReference type="EMBL" id="JAAAUQ010000487">
    <property type="protein sequence ID" value="KAF9149788.1"/>
    <property type="molecule type" value="Genomic_DNA"/>
</dbReference>
<proteinExistence type="predicted"/>
<evidence type="ECO:0000313" key="1">
    <source>
        <dbReference type="EMBL" id="KAF9149788.1"/>
    </source>
</evidence>
<dbReference type="AlphaFoldDB" id="A0A9P5RX01"/>
<organism evidence="1 2">
    <name type="scientific">Linnemannia schmuckeri</name>
    <dbReference type="NCBI Taxonomy" id="64567"/>
    <lineage>
        <taxon>Eukaryota</taxon>
        <taxon>Fungi</taxon>
        <taxon>Fungi incertae sedis</taxon>
        <taxon>Mucoromycota</taxon>
        <taxon>Mortierellomycotina</taxon>
        <taxon>Mortierellomycetes</taxon>
        <taxon>Mortierellales</taxon>
        <taxon>Mortierellaceae</taxon>
        <taxon>Linnemannia</taxon>
    </lineage>
</organism>
<name>A0A9P5RX01_9FUNG</name>
<sequence>MSSFLQCVETNGGALDPQLAKAIVPFKSSITAKEFLSRLSTQAPAVTALK</sequence>
<comment type="caution">
    <text evidence="1">The sequence shown here is derived from an EMBL/GenBank/DDBJ whole genome shotgun (WGS) entry which is preliminary data.</text>
</comment>
<keyword evidence="2" id="KW-1185">Reference proteome</keyword>
<gene>
    <name evidence="1" type="ORF">BG015_008383</name>
</gene>
<protein>
    <submittedName>
        <fullName evidence="1">Uncharacterized protein</fullName>
    </submittedName>
</protein>
<accession>A0A9P5RX01</accession>
<evidence type="ECO:0000313" key="2">
    <source>
        <dbReference type="Proteomes" id="UP000748756"/>
    </source>
</evidence>
<reference evidence="1" key="1">
    <citation type="journal article" date="2020" name="Fungal Divers.">
        <title>Resolving the Mortierellaceae phylogeny through synthesis of multi-gene phylogenetics and phylogenomics.</title>
        <authorList>
            <person name="Vandepol N."/>
            <person name="Liber J."/>
            <person name="Desiro A."/>
            <person name="Na H."/>
            <person name="Kennedy M."/>
            <person name="Barry K."/>
            <person name="Grigoriev I.V."/>
            <person name="Miller A.N."/>
            <person name="O'Donnell K."/>
            <person name="Stajich J.E."/>
            <person name="Bonito G."/>
        </authorList>
    </citation>
    <scope>NUCLEOTIDE SEQUENCE</scope>
    <source>
        <strain evidence="1">NRRL 6426</strain>
    </source>
</reference>